<organism evidence="8 9">
    <name type="scientific">Ferrimicrobium acidiphilum DSM 19497</name>
    <dbReference type="NCBI Taxonomy" id="1121877"/>
    <lineage>
        <taxon>Bacteria</taxon>
        <taxon>Bacillati</taxon>
        <taxon>Actinomycetota</taxon>
        <taxon>Acidimicrobiia</taxon>
        <taxon>Acidimicrobiales</taxon>
        <taxon>Acidimicrobiaceae</taxon>
        <taxon>Ferrimicrobium</taxon>
    </lineage>
</organism>
<dbReference type="EMBL" id="JXUW01000007">
    <property type="protein sequence ID" value="KJE77151.1"/>
    <property type="molecule type" value="Genomic_DNA"/>
</dbReference>
<keyword evidence="2" id="KW-0805">Transcription regulation</keyword>
<evidence type="ECO:0000256" key="1">
    <source>
        <dbReference type="ARBA" id="ARBA00022553"/>
    </source>
</evidence>
<accession>A0A0D8FVK1</accession>
<dbReference type="GO" id="GO:0006355">
    <property type="term" value="P:regulation of DNA-templated transcription"/>
    <property type="evidence" value="ECO:0007669"/>
    <property type="project" value="InterPro"/>
</dbReference>
<dbReference type="InterPro" id="IPR000792">
    <property type="entry name" value="Tscrpt_reg_LuxR_C"/>
</dbReference>
<keyword evidence="4" id="KW-0804">Transcription</keyword>
<comment type="caution">
    <text evidence="8">The sequence shown here is derived from an EMBL/GenBank/DDBJ whole genome shotgun (WGS) entry which is preliminary data.</text>
</comment>
<evidence type="ECO:0000259" key="6">
    <source>
        <dbReference type="PROSITE" id="PS50043"/>
    </source>
</evidence>
<dbReference type="Pfam" id="PF00072">
    <property type="entry name" value="Response_reg"/>
    <property type="match status" value="1"/>
</dbReference>
<sequence length="219" mass="23539">MLAPLDPIRVVMIDDHAIVRHGLQAVLELEPDIMVAGQASNPTEALAVVADVNPDIVLLDLKLGASKPDEGFKVCREIVAANSTARVIIFTAFLNRQLLLEAIKLGASGYVQKEVDAEDLLKIVRAVHAGEVGFDNQAVSLLVGSVGSGAEDGTASLSERETEIVRLVAQGLTNVEIAKQCFLSESTVKYHLRRINHNLGVTHRAEMVFVATRLGLISD</sequence>
<dbReference type="InterPro" id="IPR016032">
    <property type="entry name" value="Sig_transdc_resp-reg_C-effctor"/>
</dbReference>
<evidence type="ECO:0000313" key="9">
    <source>
        <dbReference type="Proteomes" id="UP000032336"/>
    </source>
</evidence>
<keyword evidence="1 5" id="KW-0597">Phosphoprotein</keyword>
<dbReference type="AlphaFoldDB" id="A0A0D8FVK1"/>
<dbReference type="Gene3D" id="3.40.50.2300">
    <property type="match status" value="1"/>
</dbReference>
<gene>
    <name evidence="8" type="primary">devR1</name>
    <name evidence="8" type="ORF">FEAC_10810</name>
</gene>
<keyword evidence="3" id="KW-0238">DNA-binding</keyword>
<dbReference type="GeneID" id="78372325"/>
<dbReference type="eggNOG" id="COG2197">
    <property type="taxonomic scope" value="Bacteria"/>
</dbReference>
<dbReference type="PANTHER" id="PTHR43214:SF24">
    <property type="entry name" value="TRANSCRIPTIONAL REGULATORY PROTEIN NARL-RELATED"/>
    <property type="match status" value="1"/>
</dbReference>
<dbReference type="GO" id="GO:0003677">
    <property type="term" value="F:DNA binding"/>
    <property type="evidence" value="ECO:0007669"/>
    <property type="project" value="UniProtKB-KW"/>
</dbReference>
<evidence type="ECO:0000256" key="5">
    <source>
        <dbReference type="PROSITE-ProRule" id="PRU00169"/>
    </source>
</evidence>
<feature type="domain" description="HTH luxR-type" evidence="6">
    <location>
        <begin position="150"/>
        <end position="215"/>
    </location>
</feature>
<feature type="domain" description="Response regulatory" evidence="7">
    <location>
        <begin position="9"/>
        <end position="128"/>
    </location>
</feature>
<evidence type="ECO:0000256" key="3">
    <source>
        <dbReference type="ARBA" id="ARBA00023125"/>
    </source>
</evidence>
<keyword evidence="9" id="KW-1185">Reference proteome</keyword>
<dbReference type="InterPro" id="IPR058245">
    <property type="entry name" value="NreC/VraR/RcsB-like_REC"/>
</dbReference>
<dbReference type="PROSITE" id="PS50043">
    <property type="entry name" value="HTH_LUXR_2"/>
    <property type="match status" value="1"/>
</dbReference>
<dbReference type="PANTHER" id="PTHR43214">
    <property type="entry name" value="TWO-COMPONENT RESPONSE REGULATOR"/>
    <property type="match status" value="1"/>
</dbReference>
<name>A0A0D8FVK1_9ACTN</name>
<dbReference type="PATRIC" id="fig|1121877.4.peg.1181"/>
<protein>
    <submittedName>
        <fullName evidence="8">Transcriptional regulatory protein DevR (DosR)</fullName>
    </submittedName>
</protein>
<dbReference type="InterPro" id="IPR011006">
    <property type="entry name" value="CheY-like_superfamily"/>
</dbReference>
<proteinExistence type="predicted"/>
<dbReference type="GO" id="GO:0000160">
    <property type="term" value="P:phosphorelay signal transduction system"/>
    <property type="evidence" value="ECO:0007669"/>
    <property type="project" value="InterPro"/>
</dbReference>
<dbReference type="SMART" id="SM00421">
    <property type="entry name" value="HTH_LUXR"/>
    <property type="match status" value="1"/>
</dbReference>
<dbReference type="RefSeq" id="WP_035388872.1">
    <property type="nucleotide sequence ID" value="NZ_JQKF01000007.1"/>
</dbReference>
<dbReference type="InterPro" id="IPR039420">
    <property type="entry name" value="WalR-like"/>
</dbReference>
<dbReference type="CDD" id="cd17535">
    <property type="entry name" value="REC_NarL-like"/>
    <property type="match status" value="1"/>
</dbReference>
<reference evidence="8 9" key="1">
    <citation type="submission" date="2015-01" db="EMBL/GenBank/DDBJ databases">
        <title>Draft genome of the acidophilic iron oxidizer Ferrimicrobium acidiphilum strain T23.</title>
        <authorList>
            <person name="Poehlein A."/>
            <person name="Eisen S."/>
            <person name="Schloemann M."/>
            <person name="Johnson B.D."/>
            <person name="Daniel R."/>
            <person name="Muehling M."/>
        </authorList>
    </citation>
    <scope>NUCLEOTIDE SEQUENCE [LARGE SCALE GENOMIC DNA]</scope>
    <source>
        <strain evidence="8 9">T23</strain>
    </source>
</reference>
<dbReference type="STRING" id="1121877.FEAC_10810"/>
<dbReference type="OrthoDB" id="9808843at2"/>
<evidence type="ECO:0000259" key="7">
    <source>
        <dbReference type="PROSITE" id="PS50110"/>
    </source>
</evidence>
<evidence type="ECO:0000256" key="4">
    <source>
        <dbReference type="ARBA" id="ARBA00023163"/>
    </source>
</evidence>
<dbReference type="CDD" id="cd06170">
    <property type="entry name" value="LuxR_C_like"/>
    <property type="match status" value="1"/>
</dbReference>
<dbReference type="SUPFAM" id="SSF52172">
    <property type="entry name" value="CheY-like"/>
    <property type="match status" value="1"/>
</dbReference>
<dbReference type="InterPro" id="IPR001789">
    <property type="entry name" value="Sig_transdc_resp-reg_receiver"/>
</dbReference>
<dbReference type="Proteomes" id="UP000032336">
    <property type="component" value="Unassembled WGS sequence"/>
</dbReference>
<evidence type="ECO:0000313" key="8">
    <source>
        <dbReference type="EMBL" id="KJE77151.1"/>
    </source>
</evidence>
<evidence type="ECO:0000256" key="2">
    <source>
        <dbReference type="ARBA" id="ARBA00023015"/>
    </source>
</evidence>
<dbReference type="PRINTS" id="PR00038">
    <property type="entry name" value="HTHLUXR"/>
</dbReference>
<dbReference type="PROSITE" id="PS50110">
    <property type="entry name" value="RESPONSE_REGULATORY"/>
    <property type="match status" value="1"/>
</dbReference>
<dbReference type="SUPFAM" id="SSF46894">
    <property type="entry name" value="C-terminal effector domain of the bipartite response regulators"/>
    <property type="match status" value="1"/>
</dbReference>
<dbReference type="SMART" id="SM00448">
    <property type="entry name" value="REC"/>
    <property type="match status" value="1"/>
</dbReference>
<feature type="modified residue" description="4-aspartylphosphate" evidence="5">
    <location>
        <position position="60"/>
    </location>
</feature>
<dbReference type="Pfam" id="PF00196">
    <property type="entry name" value="GerE"/>
    <property type="match status" value="1"/>
</dbReference>